<dbReference type="Pfam" id="PF00226">
    <property type="entry name" value="DnaJ"/>
    <property type="match status" value="1"/>
</dbReference>
<dbReference type="PANTHER" id="PTHR44145:SF3">
    <property type="entry name" value="DNAJ HOMOLOG SUBFAMILY A MEMBER 3, MITOCHONDRIAL"/>
    <property type="match status" value="1"/>
</dbReference>
<dbReference type="AlphaFoldDB" id="H7EN28"/>
<dbReference type="RefSeq" id="WP_002705837.1">
    <property type="nucleotide sequence ID" value="NZ_AGRW01000052.1"/>
</dbReference>
<feature type="domain" description="J" evidence="3">
    <location>
        <begin position="3"/>
        <end position="68"/>
    </location>
</feature>
<protein>
    <submittedName>
        <fullName evidence="4">Heat shock protein DnaJ domain protein</fullName>
    </submittedName>
</protein>
<evidence type="ECO:0000313" key="4">
    <source>
        <dbReference type="EMBL" id="EIC01092.1"/>
    </source>
</evidence>
<evidence type="ECO:0000256" key="1">
    <source>
        <dbReference type="ARBA" id="ARBA00023186"/>
    </source>
</evidence>
<name>H7EN28_9SPIR</name>
<keyword evidence="2" id="KW-0812">Transmembrane</keyword>
<evidence type="ECO:0000256" key="2">
    <source>
        <dbReference type="SAM" id="Phobius"/>
    </source>
</evidence>
<keyword evidence="4" id="KW-0346">Stress response</keyword>
<dbReference type="PRINTS" id="PR00625">
    <property type="entry name" value="JDOMAIN"/>
</dbReference>
<accession>H7EN28</accession>
<keyword evidence="2" id="KW-1133">Transmembrane helix</keyword>
<evidence type="ECO:0000259" key="3">
    <source>
        <dbReference type="PROSITE" id="PS50076"/>
    </source>
</evidence>
<dbReference type="PANTHER" id="PTHR44145">
    <property type="entry name" value="DNAJ HOMOLOG SUBFAMILY A MEMBER 3, MITOCHONDRIAL"/>
    <property type="match status" value="1"/>
</dbReference>
<sequence>MKDYYETLGVQRNASAEEIKSAYRKLAMKYHPDRNPGDKDAEEKFKDVSVAYETLGDEKKRHEYDAYGSSSYSYGQNSANTYGGSRSQSYYGEDDPLWQWMNGNAGGNYGGRRYYYYTTSDDFAKKTKATPQENLSMLLQSSLVALIGFVLFKYSFLFFFPIGPLICIAVIVKGIAGALGSIRRLIF</sequence>
<feature type="transmembrane region" description="Helical" evidence="2">
    <location>
        <begin position="135"/>
        <end position="152"/>
    </location>
</feature>
<organism evidence="4 5">
    <name type="scientific">Treponema saccharophilum DSM 2985</name>
    <dbReference type="NCBI Taxonomy" id="907348"/>
    <lineage>
        <taxon>Bacteria</taxon>
        <taxon>Pseudomonadati</taxon>
        <taxon>Spirochaetota</taxon>
        <taxon>Spirochaetia</taxon>
        <taxon>Spirochaetales</taxon>
        <taxon>Treponemataceae</taxon>
        <taxon>Treponema</taxon>
    </lineage>
</organism>
<keyword evidence="5" id="KW-1185">Reference proteome</keyword>
<reference evidence="4 5" key="1">
    <citation type="submission" date="2011-09" db="EMBL/GenBank/DDBJ databases">
        <title>The draft genome of Treponema saccharophilum DSM 2985.</title>
        <authorList>
            <consortium name="US DOE Joint Genome Institute (JGI-PGF)"/>
            <person name="Lucas S."/>
            <person name="Copeland A."/>
            <person name="Lapidus A."/>
            <person name="Glavina del Rio T."/>
            <person name="Dalin E."/>
            <person name="Tice H."/>
            <person name="Bruce D."/>
            <person name="Goodwin L."/>
            <person name="Pitluck S."/>
            <person name="Peters L."/>
            <person name="Kyrpides N."/>
            <person name="Mavromatis K."/>
            <person name="Ivanova N."/>
            <person name="Markowitz V."/>
            <person name="Cheng J.-F."/>
            <person name="Hugenholtz P."/>
            <person name="Woyke T."/>
            <person name="Wu D."/>
            <person name="Gronow S."/>
            <person name="Wellnitz S."/>
            <person name="Brambilla E."/>
            <person name="Klenk H.-P."/>
            <person name="Eisen J.A."/>
        </authorList>
    </citation>
    <scope>NUCLEOTIDE SEQUENCE [LARGE SCALE GENOMIC DNA]</scope>
    <source>
        <strain evidence="4 5">DSM 2985</strain>
    </source>
</reference>
<keyword evidence="1" id="KW-0143">Chaperone</keyword>
<feature type="transmembrane region" description="Helical" evidence="2">
    <location>
        <begin position="158"/>
        <end position="182"/>
    </location>
</feature>
<dbReference type="PROSITE" id="PS00636">
    <property type="entry name" value="DNAJ_1"/>
    <property type="match status" value="1"/>
</dbReference>
<dbReference type="Proteomes" id="UP000003571">
    <property type="component" value="Unassembled WGS sequence"/>
</dbReference>
<keyword evidence="2" id="KW-0472">Membrane</keyword>
<dbReference type="InterPro" id="IPR051938">
    <property type="entry name" value="Apopto_cytoskel_mod"/>
</dbReference>
<dbReference type="Gene3D" id="1.10.287.110">
    <property type="entry name" value="DnaJ domain"/>
    <property type="match status" value="1"/>
</dbReference>
<dbReference type="SUPFAM" id="SSF46565">
    <property type="entry name" value="Chaperone J-domain"/>
    <property type="match status" value="1"/>
</dbReference>
<dbReference type="PATRIC" id="fig|907348.3.peg.2341"/>
<evidence type="ECO:0000313" key="5">
    <source>
        <dbReference type="Proteomes" id="UP000003571"/>
    </source>
</evidence>
<dbReference type="EMBL" id="AGRW01000052">
    <property type="protein sequence ID" value="EIC01092.1"/>
    <property type="molecule type" value="Genomic_DNA"/>
</dbReference>
<comment type="caution">
    <text evidence="4">The sequence shown here is derived from an EMBL/GenBank/DDBJ whole genome shotgun (WGS) entry which is preliminary data.</text>
</comment>
<proteinExistence type="predicted"/>
<dbReference type="SMART" id="SM00271">
    <property type="entry name" value="DnaJ"/>
    <property type="match status" value="1"/>
</dbReference>
<dbReference type="InterPro" id="IPR036869">
    <property type="entry name" value="J_dom_sf"/>
</dbReference>
<dbReference type="CDD" id="cd06257">
    <property type="entry name" value="DnaJ"/>
    <property type="match status" value="1"/>
</dbReference>
<dbReference type="STRING" id="907348.TresaDRAFT_0917"/>
<dbReference type="InterPro" id="IPR001623">
    <property type="entry name" value="DnaJ_domain"/>
</dbReference>
<gene>
    <name evidence="4" type="ORF">TresaDRAFT_0917</name>
</gene>
<dbReference type="eggNOG" id="COG0484">
    <property type="taxonomic scope" value="Bacteria"/>
</dbReference>
<dbReference type="InterPro" id="IPR018253">
    <property type="entry name" value="DnaJ_domain_CS"/>
</dbReference>
<dbReference type="PROSITE" id="PS50076">
    <property type="entry name" value="DNAJ_2"/>
    <property type="match status" value="1"/>
</dbReference>